<feature type="domain" description="ABC transmembrane type-1" evidence="8">
    <location>
        <begin position="102"/>
        <end position="310"/>
    </location>
</feature>
<dbReference type="PANTHER" id="PTHR43163:SF3">
    <property type="entry name" value="PEPTIDE ABC TRANSPORTER PERMEASE PROTEIN"/>
    <property type="match status" value="1"/>
</dbReference>
<evidence type="ECO:0000256" key="5">
    <source>
        <dbReference type="ARBA" id="ARBA00022989"/>
    </source>
</evidence>
<evidence type="ECO:0000256" key="3">
    <source>
        <dbReference type="ARBA" id="ARBA00022475"/>
    </source>
</evidence>
<dbReference type="AlphaFoldDB" id="A0A1K2HSI4"/>
<feature type="transmembrane region" description="Helical" evidence="7">
    <location>
        <begin position="108"/>
        <end position="129"/>
    </location>
</feature>
<accession>A0A1K2HSI4</accession>
<feature type="transmembrane region" description="Helical" evidence="7">
    <location>
        <begin position="185"/>
        <end position="204"/>
    </location>
</feature>
<dbReference type="CDD" id="cd06261">
    <property type="entry name" value="TM_PBP2"/>
    <property type="match status" value="1"/>
</dbReference>
<evidence type="ECO:0000256" key="1">
    <source>
        <dbReference type="ARBA" id="ARBA00004651"/>
    </source>
</evidence>
<keyword evidence="3" id="KW-1003">Cell membrane</keyword>
<keyword evidence="10" id="KW-1185">Reference proteome</keyword>
<dbReference type="GO" id="GO:0005886">
    <property type="term" value="C:plasma membrane"/>
    <property type="evidence" value="ECO:0007669"/>
    <property type="project" value="UniProtKB-SubCell"/>
</dbReference>
<proteinExistence type="inferred from homology"/>
<name>A0A1K2HSI4_9HYPH</name>
<dbReference type="Pfam" id="PF00528">
    <property type="entry name" value="BPD_transp_1"/>
    <property type="match status" value="1"/>
</dbReference>
<dbReference type="InterPro" id="IPR000515">
    <property type="entry name" value="MetI-like"/>
</dbReference>
<dbReference type="STRING" id="665118.SAMN02983003_0040"/>
<dbReference type="OrthoDB" id="9805855at2"/>
<keyword evidence="6 7" id="KW-0472">Membrane</keyword>
<dbReference type="Gene3D" id="1.10.3720.10">
    <property type="entry name" value="MetI-like"/>
    <property type="match status" value="1"/>
</dbReference>
<reference evidence="9 10" key="1">
    <citation type="submission" date="2016-11" db="EMBL/GenBank/DDBJ databases">
        <authorList>
            <person name="Jaros S."/>
            <person name="Januszkiewicz K."/>
            <person name="Wedrychowicz H."/>
        </authorList>
    </citation>
    <scope>NUCLEOTIDE SEQUENCE [LARGE SCALE GENOMIC DNA]</scope>
    <source>
        <strain evidence="9 10">ATCC 23634</strain>
    </source>
</reference>
<dbReference type="SUPFAM" id="SSF161098">
    <property type="entry name" value="MetI-like"/>
    <property type="match status" value="1"/>
</dbReference>
<evidence type="ECO:0000259" key="8">
    <source>
        <dbReference type="PROSITE" id="PS50928"/>
    </source>
</evidence>
<feature type="transmembrane region" description="Helical" evidence="7">
    <location>
        <begin position="246"/>
        <end position="268"/>
    </location>
</feature>
<dbReference type="PROSITE" id="PS50928">
    <property type="entry name" value="ABC_TM1"/>
    <property type="match status" value="1"/>
</dbReference>
<sequence>MRSAGSTYLRAAGTRLLAGIPVFVLVTFAATALSDLMPGSAAQTILGENATLEQIAALNAEYGYDRPAVIRYLDWLGGLARGDLGYTLFSRQPVAELLVNRAAVTFEIALLAMLVSLLLAIPLAMVSAARAGGLVDSTLSAVTSFLLSIPTFVSVVVLSYVFSIVLRWLPATGWVSPFVDPLGNLMFVALPVLSLSVHQSAYFFRVARSQFAATLQEDFVLVARAKGLSTSYIMLRHALRPSLPQVLTVLGLSMTFLLGGSFIVESYFAVPGIGWTVLNAVKNHDLPVVQAILSLTVVIFVVVFILVDLGYALIDPRVQAT</sequence>
<evidence type="ECO:0000256" key="4">
    <source>
        <dbReference type="ARBA" id="ARBA00022692"/>
    </source>
</evidence>
<keyword evidence="4 7" id="KW-0812">Transmembrane</keyword>
<keyword evidence="2 7" id="KW-0813">Transport</keyword>
<feature type="transmembrane region" description="Helical" evidence="7">
    <location>
        <begin position="141"/>
        <end position="165"/>
    </location>
</feature>
<feature type="transmembrane region" description="Helical" evidence="7">
    <location>
        <begin position="288"/>
        <end position="314"/>
    </location>
</feature>
<comment type="similarity">
    <text evidence="7">Belongs to the binding-protein-dependent transport system permease family.</text>
</comment>
<dbReference type="GO" id="GO:0055085">
    <property type="term" value="P:transmembrane transport"/>
    <property type="evidence" value="ECO:0007669"/>
    <property type="project" value="InterPro"/>
</dbReference>
<organism evidence="9 10">
    <name type="scientific">Devosia enhydra</name>
    <dbReference type="NCBI Taxonomy" id="665118"/>
    <lineage>
        <taxon>Bacteria</taxon>
        <taxon>Pseudomonadati</taxon>
        <taxon>Pseudomonadota</taxon>
        <taxon>Alphaproteobacteria</taxon>
        <taxon>Hyphomicrobiales</taxon>
        <taxon>Devosiaceae</taxon>
        <taxon>Devosia</taxon>
    </lineage>
</organism>
<evidence type="ECO:0000256" key="7">
    <source>
        <dbReference type="RuleBase" id="RU363032"/>
    </source>
</evidence>
<dbReference type="EMBL" id="FPKU01000001">
    <property type="protein sequence ID" value="SFZ80635.1"/>
    <property type="molecule type" value="Genomic_DNA"/>
</dbReference>
<dbReference type="Proteomes" id="UP000183447">
    <property type="component" value="Unassembled WGS sequence"/>
</dbReference>
<keyword evidence="5 7" id="KW-1133">Transmembrane helix</keyword>
<evidence type="ECO:0000256" key="6">
    <source>
        <dbReference type="ARBA" id="ARBA00023136"/>
    </source>
</evidence>
<evidence type="ECO:0000256" key="2">
    <source>
        <dbReference type="ARBA" id="ARBA00022448"/>
    </source>
</evidence>
<gene>
    <name evidence="9" type="ORF">SAMN02983003_0040</name>
</gene>
<dbReference type="InterPro" id="IPR035906">
    <property type="entry name" value="MetI-like_sf"/>
</dbReference>
<dbReference type="RefSeq" id="WP_072338426.1">
    <property type="nucleotide sequence ID" value="NZ_FPKU01000001.1"/>
</dbReference>
<evidence type="ECO:0000313" key="9">
    <source>
        <dbReference type="EMBL" id="SFZ80635.1"/>
    </source>
</evidence>
<feature type="transmembrane region" description="Helical" evidence="7">
    <location>
        <begin position="12"/>
        <end position="33"/>
    </location>
</feature>
<dbReference type="PANTHER" id="PTHR43163">
    <property type="entry name" value="DIPEPTIDE TRANSPORT SYSTEM PERMEASE PROTEIN DPPB-RELATED"/>
    <property type="match status" value="1"/>
</dbReference>
<protein>
    <submittedName>
        <fullName evidence="9">Peptide/nickel transport system permease protein</fullName>
    </submittedName>
</protein>
<evidence type="ECO:0000313" key="10">
    <source>
        <dbReference type="Proteomes" id="UP000183447"/>
    </source>
</evidence>
<comment type="subcellular location">
    <subcellularLocation>
        <location evidence="1 7">Cell membrane</location>
        <topology evidence="1 7">Multi-pass membrane protein</topology>
    </subcellularLocation>
</comment>